<evidence type="ECO:0000313" key="9">
    <source>
        <dbReference type="Proteomes" id="UP001356170"/>
    </source>
</evidence>
<dbReference type="Proteomes" id="UP001356170">
    <property type="component" value="Unassembled WGS sequence"/>
</dbReference>
<comment type="subcellular location">
    <subcellularLocation>
        <location evidence="1">Cell membrane</location>
        <topology evidence="1">Multi-pass membrane protein</topology>
    </subcellularLocation>
</comment>
<protein>
    <submittedName>
        <fullName evidence="8">Hemolysin III family protein</fullName>
    </submittedName>
</protein>
<evidence type="ECO:0000256" key="2">
    <source>
        <dbReference type="ARBA" id="ARBA00008488"/>
    </source>
</evidence>
<accession>A0ABU7UZS2</accession>
<keyword evidence="6 7" id="KW-0472">Membrane</keyword>
<keyword evidence="9" id="KW-1185">Reference proteome</keyword>
<dbReference type="NCBIfam" id="TIGR01065">
    <property type="entry name" value="hlyIII"/>
    <property type="match status" value="1"/>
</dbReference>
<feature type="transmembrane region" description="Helical" evidence="7">
    <location>
        <begin position="197"/>
        <end position="216"/>
    </location>
</feature>
<feature type="transmembrane region" description="Helical" evidence="7">
    <location>
        <begin position="166"/>
        <end position="185"/>
    </location>
</feature>
<dbReference type="EMBL" id="JAZHBO010000001">
    <property type="protein sequence ID" value="MEF2155555.1"/>
    <property type="molecule type" value="Genomic_DNA"/>
</dbReference>
<dbReference type="PANTHER" id="PTHR20855">
    <property type="entry name" value="ADIPOR/PROGESTIN RECEPTOR-RELATED"/>
    <property type="match status" value="1"/>
</dbReference>
<dbReference type="InterPro" id="IPR005744">
    <property type="entry name" value="Hy-lIII"/>
</dbReference>
<evidence type="ECO:0000256" key="4">
    <source>
        <dbReference type="ARBA" id="ARBA00022692"/>
    </source>
</evidence>
<evidence type="ECO:0000256" key="3">
    <source>
        <dbReference type="ARBA" id="ARBA00022475"/>
    </source>
</evidence>
<feature type="transmembrane region" description="Helical" evidence="7">
    <location>
        <begin position="109"/>
        <end position="130"/>
    </location>
</feature>
<comment type="similarity">
    <text evidence="2">Belongs to the UPF0073 (Hly-III) family.</text>
</comment>
<keyword evidence="4 7" id="KW-0812">Transmembrane</keyword>
<reference evidence="8 9" key="1">
    <citation type="submission" date="2024-01" db="EMBL/GenBank/DDBJ databases">
        <title>Novel species of the genus Luteimonas isolated from rivers.</title>
        <authorList>
            <person name="Lu H."/>
        </authorList>
    </citation>
    <scope>NUCLEOTIDE SEQUENCE [LARGE SCALE GENOMIC DNA]</scope>
    <source>
        <strain evidence="8 9">FXH3W</strain>
    </source>
</reference>
<feature type="transmembrane region" description="Helical" evidence="7">
    <location>
        <begin position="83"/>
        <end position="103"/>
    </location>
</feature>
<sequence length="223" mass="24151">MTIPHHHSQYSASEELANALTHGIAAAAALGAGAVLITLSALWGDVWQLSGAIVYVATLFVMYLASTVYHSIPQPKLKARFKVLDHCAIYLLIAGTYTPFMLVGLRGPWGWSLLTVIWSLAAAGIAFKLFFTGRFKLISTLIYIAMGWLIVVAVKPMMNSLSAFTLQWLLAGGLFYTLGTVFYMAKKIPYSHSIWHGFVIAGSACHFVAVMSHVAVRQAASGA</sequence>
<comment type="caution">
    <text evidence="8">The sequence shown here is derived from an EMBL/GenBank/DDBJ whole genome shotgun (WGS) entry which is preliminary data.</text>
</comment>
<evidence type="ECO:0000256" key="7">
    <source>
        <dbReference type="SAM" id="Phobius"/>
    </source>
</evidence>
<evidence type="ECO:0000256" key="1">
    <source>
        <dbReference type="ARBA" id="ARBA00004651"/>
    </source>
</evidence>
<feature type="transmembrane region" description="Helical" evidence="7">
    <location>
        <begin position="20"/>
        <end position="43"/>
    </location>
</feature>
<evidence type="ECO:0000313" key="8">
    <source>
        <dbReference type="EMBL" id="MEF2155555.1"/>
    </source>
</evidence>
<feature type="transmembrane region" description="Helical" evidence="7">
    <location>
        <begin position="137"/>
        <end position="154"/>
    </location>
</feature>
<organism evidence="8 9">
    <name type="scientific">Aquilutibacter rugosus</name>
    <dbReference type="NCBI Taxonomy" id="3115820"/>
    <lineage>
        <taxon>Bacteria</taxon>
        <taxon>Pseudomonadati</taxon>
        <taxon>Pseudomonadota</taxon>
        <taxon>Gammaproteobacteria</taxon>
        <taxon>Lysobacterales</taxon>
        <taxon>Lysobacteraceae</taxon>
        <taxon>Aquilutibacter</taxon>
    </lineage>
</organism>
<name>A0ABU7UZS2_9GAMM</name>
<dbReference type="PANTHER" id="PTHR20855:SF3">
    <property type="entry name" value="LD03007P"/>
    <property type="match status" value="1"/>
</dbReference>
<dbReference type="RefSeq" id="WP_331703574.1">
    <property type="nucleotide sequence ID" value="NZ_JAZHBO010000001.1"/>
</dbReference>
<gene>
    <name evidence="8" type="ORF">V3390_04815</name>
</gene>
<evidence type="ECO:0000256" key="5">
    <source>
        <dbReference type="ARBA" id="ARBA00022989"/>
    </source>
</evidence>
<proteinExistence type="inferred from homology"/>
<evidence type="ECO:0000256" key="6">
    <source>
        <dbReference type="ARBA" id="ARBA00023136"/>
    </source>
</evidence>
<dbReference type="Pfam" id="PF03006">
    <property type="entry name" value="HlyIII"/>
    <property type="match status" value="1"/>
</dbReference>
<keyword evidence="5 7" id="KW-1133">Transmembrane helix</keyword>
<dbReference type="InterPro" id="IPR004254">
    <property type="entry name" value="AdipoR/HlyIII-related"/>
</dbReference>
<feature type="transmembrane region" description="Helical" evidence="7">
    <location>
        <begin position="49"/>
        <end position="71"/>
    </location>
</feature>
<keyword evidence="3" id="KW-1003">Cell membrane</keyword>